<dbReference type="GO" id="GO:0009165">
    <property type="term" value="P:nucleotide biosynthetic process"/>
    <property type="evidence" value="ECO:0007669"/>
    <property type="project" value="UniProtKB-KW"/>
</dbReference>
<dbReference type="GO" id="GO:0008270">
    <property type="term" value="F:zinc ion binding"/>
    <property type="evidence" value="ECO:0007669"/>
    <property type="project" value="InterPro"/>
</dbReference>
<dbReference type="InterPro" id="IPR015517">
    <property type="entry name" value="dCMP_deaminase-rel"/>
</dbReference>
<feature type="domain" description="CMP/dCMP-type deaminase" evidence="9">
    <location>
        <begin position="10"/>
        <end position="134"/>
    </location>
</feature>
<evidence type="ECO:0000256" key="2">
    <source>
        <dbReference type="ARBA" id="ARBA00006576"/>
    </source>
</evidence>
<feature type="binding site" evidence="8">
    <location>
        <position position="108"/>
    </location>
    <ligand>
        <name>Zn(2+)</name>
        <dbReference type="ChEBI" id="CHEBI:29105"/>
        <note>catalytic</note>
    </ligand>
</feature>
<name>A0A1I0YUB0_9FIRM</name>
<dbReference type="GO" id="GO:0005737">
    <property type="term" value="C:cytoplasm"/>
    <property type="evidence" value="ECO:0007669"/>
    <property type="project" value="TreeGrafter"/>
</dbReference>
<feature type="binding site" evidence="8">
    <location>
        <position position="105"/>
    </location>
    <ligand>
        <name>Zn(2+)</name>
        <dbReference type="ChEBI" id="CHEBI:29105"/>
        <note>catalytic</note>
    </ligand>
</feature>
<dbReference type="CDD" id="cd01286">
    <property type="entry name" value="deoxycytidylate_deaminase"/>
    <property type="match status" value="1"/>
</dbReference>
<dbReference type="AlphaFoldDB" id="A0A1I0YUB0"/>
<dbReference type="Pfam" id="PF00383">
    <property type="entry name" value="dCMP_cyt_deam_1"/>
    <property type="match status" value="1"/>
</dbReference>
<dbReference type="Proteomes" id="UP000198838">
    <property type="component" value="Unassembled WGS sequence"/>
</dbReference>
<evidence type="ECO:0000256" key="8">
    <source>
        <dbReference type="PIRSR" id="PIRSR006019-2"/>
    </source>
</evidence>
<accession>A0A1I0YUB0</accession>
<dbReference type="InterPro" id="IPR016473">
    <property type="entry name" value="dCMP_deaminase"/>
</dbReference>
<dbReference type="RefSeq" id="WP_092872651.1">
    <property type="nucleotide sequence ID" value="NZ_FOJY01000011.1"/>
</dbReference>
<evidence type="ECO:0000256" key="5">
    <source>
        <dbReference type="ARBA" id="ARBA00022801"/>
    </source>
</evidence>
<proteinExistence type="inferred from homology"/>
<comment type="similarity">
    <text evidence="2">Belongs to the cytidine and deoxycytidylate deaminase family.</text>
</comment>
<evidence type="ECO:0000256" key="4">
    <source>
        <dbReference type="ARBA" id="ARBA00022727"/>
    </source>
</evidence>
<organism evidence="10 11">
    <name type="scientific">Acetitomaculum ruminis DSM 5522</name>
    <dbReference type="NCBI Taxonomy" id="1120918"/>
    <lineage>
        <taxon>Bacteria</taxon>
        <taxon>Bacillati</taxon>
        <taxon>Bacillota</taxon>
        <taxon>Clostridia</taxon>
        <taxon>Lachnospirales</taxon>
        <taxon>Lachnospiraceae</taxon>
        <taxon>Acetitomaculum</taxon>
    </lineage>
</organism>
<evidence type="ECO:0000256" key="1">
    <source>
        <dbReference type="ARBA" id="ARBA00001947"/>
    </source>
</evidence>
<keyword evidence="5" id="KW-0378">Hydrolase</keyword>
<keyword evidence="6 8" id="KW-0862">Zinc</keyword>
<dbReference type="EMBL" id="FOJY01000011">
    <property type="protein sequence ID" value="SFB16020.1"/>
    <property type="molecule type" value="Genomic_DNA"/>
</dbReference>
<dbReference type="FunFam" id="3.40.140.10:FF:000021">
    <property type="entry name" value="Deoxycytidylate deaminase"/>
    <property type="match status" value="1"/>
</dbReference>
<dbReference type="STRING" id="1120918.SAMN05216249_11130"/>
<dbReference type="Gene3D" id="3.40.140.10">
    <property type="entry name" value="Cytidine Deaminase, domain 2"/>
    <property type="match status" value="1"/>
</dbReference>
<dbReference type="OrthoDB" id="9788517at2"/>
<comment type="cofactor">
    <cofactor evidence="1 8">
        <name>Zn(2+)</name>
        <dbReference type="ChEBI" id="CHEBI:29105"/>
    </cofactor>
</comment>
<dbReference type="InterPro" id="IPR035105">
    <property type="entry name" value="Deoxycytidylate_deaminase_dom"/>
</dbReference>
<dbReference type="PIRSF" id="PIRSF006019">
    <property type="entry name" value="dCMP_deaminase"/>
    <property type="match status" value="1"/>
</dbReference>
<evidence type="ECO:0000313" key="10">
    <source>
        <dbReference type="EMBL" id="SFB16020.1"/>
    </source>
</evidence>
<evidence type="ECO:0000256" key="6">
    <source>
        <dbReference type="ARBA" id="ARBA00022833"/>
    </source>
</evidence>
<keyword evidence="11" id="KW-1185">Reference proteome</keyword>
<gene>
    <name evidence="10" type="ORF">SAMN05216249_11130</name>
</gene>
<evidence type="ECO:0000313" key="11">
    <source>
        <dbReference type="Proteomes" id="UP000198838"/>
    </source>
</evidence>
<dbReference type="InterPro" id="IPR016193">
    <property type="entry name" value="Cytidine_deaminase-like"/>
</dbReference>
<dbReference type="PROSITE" id="PS51747">
    <property type="entry name" value="CYT_DCMP_DEAMINASES_2"/>
    <property type="match status" value="1"/>
</dbReference>
<feature type="active site" description="Proton donor" evidence="7">
    <location>
        <position position="81"/>
    </location>
</feature>
<dbReference type="SUPFAM" id="SSF53927">
    <property type="entry name" value="Cytidine deaminase-like"/>
    <property type="match status" value="1"/>
</dbReference>
<dbReference type="PANTHER" id="PTHR11086">
    <property type="entry name" value="DEOXYCYTIDYLATE DEAMINASE-RELATED"/>
    <property type="match status" value="1"/>
</dbReference>
<sequence length="161" mass="18013">MTRKREDYISWDEYFMGVAILSGMRSKDPNTQVGCCIVSRDNKILSMGYNGFPIGCSDDEFSWSRDGEELDNKYLFSTHSELNAILNYSGTSLQGAKLYVTLFPCNECAKAIIQAGISTVVYDSDKYADTLSVLASKKMFDAAGVKYIQYKRSGRQVTITL</sequence>
<keyword evidence="3 8" id="KW-0479">Metal-binding</keyword>
<dbReference type="GO" id="GO:0004132">
    <property type="term" value="F:dCMP deaminase activity"/>
    <property type="evidence" value="ECO:0007669"/>
    <property type="project" value="InterPro"/>
</dbReference>
<dbReference type="GO" id="GO:0006220">
    <property type="term" value="P:pyrimidine nucleotide metabolic process"/>
    <property type="evidence" value="ECO:0007669"/>
    <property type="project" value="InterPro"/>
</dbReference>
<dbReference type="InterPro" id="IPR002125">
    <property type="entry name" value="CMP_dCMP_dom"/>
</dbReference>
<keyword evidence="4" id="KW-0545">Nucleotide biosynthesis</keyword>
<evidence type="ECO:0000256" key="3">
    <source>
        <dbReference type="ARBA" id="ARBA00022723"/>
    </source>
</evidence>
<protein>
    <submittedName>
        <fullName evidence="10">dCMP deaminase</fullName>
    </submittedName>
</protein>
<reference evidence="10 11" key="1">
    <citation type="submission" date="2016-10" db="EMBL/GenBank/DDBJ databases">
        <authorList>
            <person name="de Groot N.N."/>
        </authorList>
    </citation>
    <scope>NUCLEOTIDE SEQUENCE [LARGE SCALE GENOMIC DNA]</scope>
    <source>
        <strain evidence="10 11">DSM 5522</strain>
    </source>
</reference>
<evidence type="ECO:0000259" key="9">
    <source>
        <dbReference type="PROSITE" id="PS51747"/>
    </source>
</evidence>
<dbReference type="PANTHER" id="PTHR11086:SF18">
    <property type="entry name" value="DEOXYCYTIDYLATE DEAMINASE"/>
    <property type="match status" value="1"/>
</dbReference>
<evidence type="ECO:0000256" key="7">
    <source>
        <dbReference type="PIRSR" id="PIRSR006019-1"/>
    </source>
</evidence>
<feature type="binding site" evidence="8">
    <location>
        <position position="79"/>
    </location>
    <ligand>
        <name>Zn(2+)</name>
        <dbReference type="ChEBI" id="CHEBI:29105"/>
        <note>catalytic</note>
    </ligand>
</feature>